<feature type="transmembrane region" description="Helical" evidence="1">
    <location>
        <begin position="35"/>
        <end position="51"/>
    </location>
</feature>
<dbReference type="AlphaFoldDB" id="A0A8D9E8Z5"/>
<accession>A0A8D9E8Z5</accession>
<sequence>MNATRRESYNAFFSSSYHCHKDGYTLQFLYERRTGVMYILFLMTFSSPFSLSLSFSFFAFSFLFLFLFLLRLLVLLLILRPFPPPIPSFPPPLPLPSCSNSSLFCPPLLCPSSAV</sequence>
<protein>
    <submittedName>
        <fullName evidence="2">Uncharacterized protein</fullName>
    </submittedName>
</protein>
<reference evidence="2" key="1">
    <citation type="submission" date="2021-05" db="EMBL/GenBank/DDBJ databases">
        <authorList>
            <person name="Alioto T."/>
            <person name="Alioto T."/>
            <person name="Gomez Garrido J."/>
        </authorList>
    </citation>
    <scope>NUCLEOTIDE SEQUENCE</scope>
</reference>
<keyword evidence="1" id="KW-1133">Transmembrane helix</keyword>
<feature type="transmembrane region" description="Helical" evidence="1">
    <location>
        <begin position="57"/>
        <end position="79"/>
    </location>
</feature>
<dbReference type="EMBL" id="HBUF01485816">
    <property type="protein sequence ID" value="CAG6745168.1"/>
    <property type="molecule type" value="Transcribed_RNA"/>
</dbReference>
<organism evidence="2">
    <name type="scientific">Cacopsylla melanoneura</name>
    <dbReference type="NCBI Taxonomy" id="428564"/>
    <lineage>
        <taxon>Eukaryota</taxon>
        <taxon>Metazoa</taxon>
        <taxon>Ecdysozoa</taxon>
        <taxon>Arthropoda</taxon>
        <taxon>Hexapoda</taxon>
        <taxon>Insecta</taxon>
        <taxon>Pterygota</taxon>
        <taxon>Neoptera</taxon>
        <taxon>Paraneoptera</taxon>
        <taxon>Hemiptera</taxon>
        <taxon>Sternorrhyncha</taxon>
        <taxon>Psylloidea</taxon>
        <taxon>Psyllidae</taxon>
        <taxon>Psyllinae</taxon>
        <taxon>Cacopsylla</taxon>
    </lineage>
</organism>
<evidence type="ECO:0000256" key="1">
    <source>
        <dbReference type="SAM" id="Phobius"/>
    </source>
</evidence>
<name>A0A8D9E8Z5_9HEMI</name>
<keyword evidence="1" id="KW-0812">Transmembrane</keyword>
<evidence type="ECO:0000313" key="2">
    <source>
        <dbReference type="EMBL" id="CAG6745168.1"/>
    </source>
</evidence>
<proteinExistence type="predicted"/>
<keyword evidence="1" id="KW-0472">Membrane</keyword>